<evidence type="ECO:0000256" key="1">
    <source>
        <dbReference type="SAM" id="Phobius"/>
    </source>
</evidence>
<reference evidence="2" key="2">
    <citation type="submission" date="2019-07" db="EMBL/GenBank/DDBJ databases">
        <authorList>
            <person name="Yang Y."/>
            <person name="Bocs S."/>
            <person name="Baudouin L."/>
        </authorList>
    </citation>
    <scope>NUCLEOTIDE SEQUENCE</scope>
    <source>
        <tissue evidence="2">Spear leaf of Hainan Tall coconut</tissue>
    </source>
</reference>
<dbReference type="Pfam" id="PF12442">
    <property type="entry name" value="DUF3681"/>
    <property type="match status" value="1"/>
</dbReference>
<proteinExistence type="predicted"/>
<organism evidence="2 3">
    <name type="scientific">Cocos nucifera</name>
    <name type="common">Coconut palm</name>
    <dbReference type="NCBI Taxonomy" id="13894"/>
    <lineage>
        <taxon>Eukaryota</taxon>
        <taxon>Viridiplantae</taxon>
        <taxon>Streptophyta</taxon>
        <taxon>Embryophyta</taxon>
        <taxon>Tracheophyta</taxon>
        <taxon>Spermatophyta</taxon>
        <taxon>Magnoliopsida</taxon>
        <taxon>Liliopsida</taxon>
        <taxon>Arecaceae</taxon>
        <taxon>Arecoideae</taxon>
        <taxon>Cocoseae</taxon>
        <taxon>Attaleinae</taxon>
        <taxon>Cocos</taxon>
    </lineage>
</organism>
<gene>
    <name evidence="2" type="ORF">COCNU_12G003600</name>
</gene>
<feature type="transmembrane region" description="Helical" evidence="1">
    <location>
        <begin position="32"/>
        <end position="55"/>
    </location>
</feature>
<reference evidence="2" key="1">
    <citation type="journal article" date="2017" name="Gigascience">
        <title>The genome draft of coconut (Cocos nucifera).</title>
        <authorList>
            <person name="Xiao Y."/>
            <person name="Xu P."/>
            <person name="Fan H."/>
            <person name="Baudouin L."/>
            <person name="Xia W."/>
            <person name="Bocs S."/>
            <person name="Xu J."/>
            <person name="Li Q."/>
            <person name="Guo A."/>
            <person name="Zhou L."/>
            <person name="Li J."/>
            <person name="Wu Y."/>
            <person name="Ma Z."/>
            <person name="Armero A."/>
            <person name="Issali A.E."/>
            <person name="Liu N."/>
            <person name="Peng M."/>
            <person name="Yang Y."/>
        </authorList>
    </citation>
    <scope>NUCLEOTIDE SEQUENCE</scope>
    <source>
        <tissue evidence="2">Spear leaf of Hainan Tall coconut</tissue>
    </source>
</reference>
<protein>
    <submittedName>
        <fullName evidence="2">Uncharacterized protein</fullName>
    </submittedName>
</protein>
<keyword evidence="3" id="KW-1185">Reference proteome</keyword>
<dbReference type="InterPro" id="IPR022149">
    <property type="entry name" value="DUF3681"/>
</dbReference>
<evidence type="ECO:0000313" key="2">
    <source>
        <dbReference type="EMBL" id="KAG1365360.1"/>
    </source>
</evidence>
<keyword evidence="1" id="KW-1133">Transmembrane helix</keyword>
<feature type="transmembrane region" description="Helical" evidence="1">
    <location>
        <begin position="67"/>
        <end position="85"/>
    </location>
</feature>
<accession>A0A8K0NAI3</accession>
<comment type="caution">
    <text evidence="2">The sequence shown here is derived from an EMBL/GenBank/DDBJ whole genome shotgun (WGS) entry which is preliminary data.</text>
</comment>
<dbReference type="AlphaFoldDB" id="A0A8K0NAI3"/>
<keyword evidence="1" id="KW-0472">Membrane</keyword>
<keyword evidence="1" id="KW-0812">Transmembrane</keyword>
<evidence type="ECO:0000313" key="3">
    <source>
        <dbReference type="Proteomes" id="UP000797356"/>
    </source>
</evidence>
<name>A0A8K0NAI3_COCNU</name>
<sequence length="88" mass="9560">MLFSEGFSAVASGIGGVVKPPKGIWSRSLLPLAYYAAVLVLVLFGMWLLKLSFMVAKNPNRRTLSKAVMWATLAPLLLVIVFHVLGTN</sequence>
<dbReference type="EMBL" id="CM017883">
    <property type="protein sequence ID" value="KAG1365360.1"/>
    <property type="molecule type" value="Genomic_DNA"/>
</dbReference>
<dbReference type="Proteomes" id="UP000797356">
    <property type="component" value="Chromosome 12"/>
</dbReference>